<name>A0A847UN67_HALAR</name>
<feature type="transmembrane region" description="Helical" evidence="1">
    <location>
        <begin position="107"/>
        <end position="131"/>
    </location>
</feature>
<evidence type="ECO:0000313" key="2">
    <source>
        <dbReference type="EMBL" id="NLV12678.1"/>
    </source>
</evidence>
<protein>
    <submittedName>
        <fullName evidence="2">ABC transporter permease subunit</fullName>
    </submittedName>
</protein>
<feature type="transmembrane region" description="Helical" evidence="1">
    <location>
        <begin position="143"/>
        <end position="166"/>
    </location>
</feature>
<organism evidence="2 3">
    <name type="scientific">Haloarcula argentinensis</name>
    <dbReference type="NCBI Taxonomy" id="43776"/>
    <lineage>
        <taxon>Archaea</taxon>
        <taxon>Methanobacteriati</taxon>
        <taxon>Methanobacteriota</taxon>
        <taxon>Stenosarchaea group</taxon>
        <taxon>Halobacteria</taxon>
        <taxon>Halobacteriales</taxon>
        <taxon>Haloarculaceae</taxon>
        <taxon>Haloarcula</taxon>
    </lineage>
</organism>
<dbReference type="AlphaFoldDB" id="A0A847UN67"/>
<sequence>MSLPAVIRKDFNDAIRSGTFLATTLLFVLVAGFWAAIQHVPLTASASDVPTSTLALLNSMGQPMSFFVPLLGLAISYAAIAGERDSGSIKLLLGLPNSRRDVILGKFIGRCAVLTIAILSGYFVVAVFALFTYESFAAVKFVLYTILTVFYGAVYVAIGIGFSSILESQYTAVIGAGGLYILFQLGWDVVTAILQVITVGYTPPDSGAPPWLIVVHALNPTAAVGYAARAIIPTFDEIMSYPVSASFYPPKWAGFAILGGWLVLSLAFGYIRFQSADIM</sequence>
<feature type="transmembrane region" description="Helical" evidence="1">
    <location>
        <begin position="60"/>
        <end position="80"/>
    </location>
</feature>
<gene>
    <name evidence="2" type="ORF">GOC77_05230</name>
</gene>
<feature type="transmembrane region" description="Helical" evidence="1">
    <location>
        <begin position="178"/>
        <end position="201"/>
    </location>
</feature>
<keyword evidence="1" id="KW-0812">Transmembrane</keyword>
<keyword evidence="1" id="KW-0472">Membrane</keyword>
<evidence type="ECO:0000256" key="1">
    <source>
        <dbReference type="SAM" id="Phobius"/>
    </source>
</evidence>
<feature type="transmembrane region" description="Helical" evidence="1">
    <location>
        <begin position="252"/>
        <end position="271"/>
    </location>
</feature>
<feature type="transmembrane region" description="Helical" evidence="1">
    <location>
        <begin position="20"/>
        <end position="40"/>
    </location>
</feature>
<dbReference type="EMBL" id="WOWA01000003">
    <property type="protein sequence ID" value="NLV12678.1"/>
    <property type="molecule type" value="Genomic_DNA"/>
</dbReference>
<comment type="caution">
    <text evidence="2">The sequence shown here is derived from an EMBL/GenBank/DDBJ whole genome shotgun (WGS) entry which is preliminary data.</text>
</comment>
<dbReference type="RefSeq" id="WP_170096265.1">
    <property type="nucleotide sequence ID" value="NZ_WOWA01000003.1"/>
</dbReference>
<dbReference type="Pfam" id="PF12679">
    <property type="entry name" value="ABC2_membrane_2"/>
    <property type="match status" value="1"/>
</dbReference>
<dbReference type="GO" id="GO:0140359">
    <property type="term" value="F:ABC-type transporter activity"/>
    <property type="evidence" value="ECO:0007669"/>
    <property type="project" value="InterPro"/>
</dbReference>
<keyword evidence="1" id="KW-1133">Transmembrane helix</keyword>
<reference evidence="2" key="1">
    <citation type="submission" date="2019-12" db="EMBL/GenBank/DDBJ databases">
        <title>Whole genome sequencing of Haloarcula argentinensis strain pws5.</title>
        <authorList>
            <person name="Verma D.K."/>
            <person name="Gopal K."/>
            <person name="Prasad E.S."/>
        </authorList>
    </citation>
    <scope>NUCLEOTIDE SEQUENCE</scope>
    <source>
        <strain evidence="2">Pws5</strain>
    </source>
</reference>
<evidence type="ECO:0000313" key="3">
    <source>
        <dbReference type="Proteomes" id="UP000641625"/>
    </source>
</evidence>
<dbReference type="Proteomes" id="UP000641625">
    <property type="component" value="Unassembled WGS sequence"/>
</dbReference>
<dbReference type="PANTHER" id="PTHR43471:SF1">
    <property type="entry name" value="ABC TRANSPORTER PERMEASE PROTEIN NOSY-RELATED"/>
    <property type="match status" value="1"/>
</dbReference>
<dbReference type="PANTHER" id="PTHR43471">
    <property type="entry name" value="ABC TRANSPORTER PERMEASE"/>
    <property type="match status" value="1"/>
</dbReference>
<dbReference type="GO" id="GO:0005886">
    <property type="term" value="C:plasma membrane"/>
    <property type="evidence" value="ECO:0007669"/>
    <property type="project" value="UniProtKB-SubCell"/>
</dbReference>
<proteinExistence type="predicted"/>
<accession>A0A847UN67</accession>